<name>A0A4Y8LNA8_9BACL</name>
<protein>
    <submittedName>
        <fullName evidence="1">Uncharacterized protein</fullName>
    </submittedName>
</protein>
<dbReference type="Proteomes" id="UP000297776">
    <property type="component" value="Unassembled WGS sequence"/>
</dbReference>
<sequence length="100" mass="11209">MLGWRSITGPSAALTTTENGERFGISNFNTTAAGEYGLLFGYRPPGLATVRFQGDGLLIEVSPDQHFWVLPIDRNRLEGFTPEQFSVIYEDGEEVFYPFE</sequence>
<evidence type="ECO:0000313" key="1">
    <source>
        <dbReference type="EMBL" id="TFE02243.1"/>
    </source>
</evidence>
<comment type="caution">
    <text evidence="1">The sequence shown here is derived from an EMBL/GenBank/DDBJ whole genome shotgun (WGS) entry which is preliminary data.</text>
</comment>
<dbReference type="EMBL" id="SORX01000003">
    <property type="protein sequence ID" value="TFE02243.1"/>
    <property type="molecule type" value="Genomic_DNA"/>
</dbReference>
<proteinExistence type="predicted"/>
<keyword evidence="2" id="KW-1185">Reference proteome</keyword>
<accession>A0A4Y8LNA8</accession>
<organism evidence="1 2">
    <name type="scientific">Jeotgalibacillus salarius</name>
    <dbReference type="NCBI Taxonomy" id="546023"/>
    <lineage>
        <taxon>Bacteria</taxon>
        <taxon>Bacillati</taxon>
        <taxon>Bacillota</taxon>
        <taxon>Bacilli</taxon>
        <taxon>Bacillales</taxon>
        <taxon>Caryophanaceae</taxon>
        <taxon>Jeotgalibacillus</taxon>
    </lineage>
</organism>
<evidence type="ECO:0000313" key="2">
    <source>
        <dbReference type="Proteomes" id="UP000297776"/>
    </source>
</evidence>
<reference evidence="1 2" key="1">
    <citation type="submission" date="2019-03" db="EMBL/GenBank/DDBJ databases">
        <authorList>
            <person name="Yang Y."/>
        </authorList>
    </citation>
    <scope>NUCLEOTIDE SEQUENCE [LARGE SCALE GENOMIC DNA]</scope>
    <source>
        <strain evidence="1 2">ASL-1</strain>
    </source>
</reference>
<dbReference type="OrthoDB" id="2991507at2"/>
<dbReference type="AlphaFoldDB" id="A0A4Y8LNA8"/>
<gene>
    <name evidence="1" type="ORF">E2626_06600</name>
</gene>
<dbReference type="RefSeq" id="WP_134380946.1">
    <property type="nucleotide sequence ID" value="NZ_SORX01000003.1"/>
</dbReference>